<dbReference type="OMA" id="ACVYERC"/>
<dbReference type="EMBL" id="FN392319">
    <property type="protein sequence ID" value="CAY67495.1"/>
    <property type="molecule type" value="Genomic_DNA"/>
</dbReference>
<evidence type="ECO:0000256" key="4">
    <source>
        <dbReference type="PROSITE-ProRule" id="PRU00339"/>
    </source>
</evidence>
<feature type="compositionally biased region" description="Pro residues" evidence="5">
    <location>
        <begin position="1"/>
        <end position="10"/>
    </location>
</feature>
<comment type="similarity">
    <text evidence="3">Belongs to the APC3/CDC27 family.</text>
</comment>
<dbReference type="GO" id="GO:0005680">
    <property type="term" value="C:anaphase-promoting complex"/>
    <property type="evidence" value="ECO:0007669"/>
    <property type="project" value="UniProtKB-ARBA"/>
</dbReference>
<evidence type="ECO:0000256" key="3">
    <source>
        <dbReference type="ARBA" id="ARBA00038210"/>
    </source>
</evidence>
<dbReference type="AlphaFoldDB" id="C4QW72"/>
<dbReference type="OrthoDB" id="418911at2759"/>
<evidence type="ECO:0000256" key="5">
    <source>
        <dbReference type="SAM" id="MobiDB-lite"/>
    </source>
</evidence>
<evidence type="ECO:0000313" key="7">
    <source>
        <dbReference type="Proteomes" id="UP000000314"/>
    </source>
</evidence>
<dbReference type="InterPro" id="IPR019734">
    <property type="entry name" value="TPR_rpt"/>
</dbReference>
<dbReference type="SUPFAM" id="SSF48452">
    <property type="entry name" value="TPR-like"/>
    <property type="match status" value="1"/>
</dbReference>
<dbReference type="Pfam" id="PF07719">
    <property type="entry name" value="TPR_2"/>
    <property type="match status" value="1"/>
</dbReference>
<dbReference type="GeneID" id="8197254"/>
<organism evidence="6 7">
    <name type="scientific">Komagataella phaffii (strain GS115 / ATCC 20864)</name>
    <name type="common">Yeast</name>
    <name type="synonym">Pichia pastoris</name>
    <dbReference type="NCBI Taxonomy" id="644223"/>
    <lineage>
        <taxon>Eukaryota</taxon>
        <taxon>Fungi</taxon>
        <taxon>Dikarya</taxon>
        <taxon>Ascomycota</taxon>
        <taxon>Saccharomycotina</taxon>
        <taxon>Pichiomycetes</taxon>
        <taxon>Pichiales</taxon>
        <taxon>Pichiaceae</taxon>
        <taxon>Komagataella</taxon>
    </lineage>
</organism>
<feature type="region of interest" description="Disordered" evidence="5">
    <location>
        <begin position="492"/>
        <end position="537"/>
    </location>
</feature>
<feature type="repeat" description="TPR" evidence="4">
    <location>
        <begin position="44"/>
        <end position="77"/>
    </location>
</feature>
<feature type="region of interest" description="Disordered" evidence="5">
    <location>
        <begin position="567"/>
        <end position="692"/>
    </location>
</feature>
<feature type="compositionally biased region" description="Low complexity" evidence="5">
    <location>
        <begin position="646"/>
        <end position="660"/>
    </location>
</feature>
<dbReference type="SMR" id="C4QW72"/>
<keyword evidence="7" id="KW-1185">Reference proteome</keyword>
<dbReference type="STRING" id="644223.C4QW72"/>
<dbReference type="eggNOG" id="KOG1124">
    <property type="taxonomic scope" value="Eukaryota"/>
</dbReference>
<dbReference type="RefSeq" id="XP_002489776.1">
    <property type="nucleotide sequence ID" value="XM_002489731.1"/>
</dbReference>
<dbReference type="InParanoid" id="C4QW72"/>
<feature type="compositionally biased region" description="Polar residues" evidence="5">
    <location>
        <begin position="515"/>
        <end position="535"/>
    </location>
</feature>
<feature type="region of interest" description="Disordered" evidence="5">
    <location>
        <begin position="1"/>
        <end position="27"/>
    </location>
</feature>
<feature type="repeat" description="TPR" evidence="4">
    <location>
        <begin position="122"/>
        <end position="155"/>
    </location>
</feature>
<feature type="compositionally biased region" description="Low complexity" evidence="5">
    <location>
        <begin position="587"/>
        <end position="605"/>
    </location>
</feature>
<dbReference type="Gene3D" id="1.25.40.10">
    <property type="entry name" value="Tetratricopeptide repeat domain"/>
    <property type="match status" value="2"/>
</dbReference>
<sequence length="736" mass="82009">MNEPSQPPPVTLEVRHDPVPTSQADSQQRKVVYDKQLEFRKIAVSTWLALGSMAHEVHLYQLAIDSFDFALQNDPFNEKALCGLAAALRAMDLVKDQTDGTAAALDVINDLLSRSSELYKDPSIWREAAECYLLLNNTTNAMEALQRCIQLTPNNSALWLLKGQTLMAAGSKHEAVDALNTALVKLPNDVADYTKEEIDVARSTHSEFASVLAAEGNIEAARDELEATLALPPPSSSRFTEYSSLWCALISANERLGDMAKAVRVCEEASGLLGFEPCIYICHAYLLLLPNSHVFNPQSACVLLRQVVNSESNDFLPWFLLGEAYQMLRQPSEAYEAFQLALKRAPNHTIVWLAVGNLYAELGQLADALSAYMFVIKRETEQEQESKILLSFAWEGLSSVYEKCHGQLADSIEACMKSSSYASQAGDSSRANFLNSRLETLRRVVSGEIPLSDYRPSTCCQSPLYLLRDLTSLSISERENLANASLDDIASAPEIKSSSKKRTDTSRPMPPYPSHSANNYNLPSEDSQPQRQNLPVHSLPNVPLAQQQRVHAPANKNLSPSADQRFSIATHPPVAPPQISPRPASPQLQQQQQQQQQQFQPQNYQHYAPSPMYPPSQQSPFPEHQKSLTSFNQMPPIPPPPPPPQHQQHPQQMHIVQQQHEQQHHQQQHLHPQHLMPLPPLHQGPPIPKIESPSYRNQQSFMVGVPYSGVGPDGRPIYEPSQFYGSHPPARFVVNE</sequence>
<dbReference type="SMART" id="SM00028">
    <property type="entry name" value="TPR"/>
    <property type="match status" value="6"/>
</dbReference>
<evidence type="ECO:0000256" key="1">
    <source>
        <dbReference type="ARBA" id="ARBA00022737"/>
    </source>
</evidence>
<dbReference type="PANTHER" id="PTHR12558">
    <property type="entry name" value="CELL DIVISION CYCLE 16,23,27"/>
    <property type="match status" value="1"/>
</dbReference>
<dbReference type="PANTHER" id="PTHR12558:SF13">
    <property type="entry name" value="CELL DIVISION CYCLE PROTEIN 27 HOMOLOG"/>
    <property type="match status" value="1"/>
</dbReference>
<accession>C4QW72</accession>
<dbReference type="Pfam" id="PF14559">
    <property type="entry name" value="TPR_19"/>
    <property type="match status" value="1"/>
</dbReference>
<proteinExistence type="inferred from homology"/>
<feature type="compositionally biased region" description="Pro residues" evidence="5">
    <location>
        <begin position="677"/>
        <end position="688"/>
    </location>
</feature>
<keyword evidence="1" id="KW-0677">Repeat</keyword>
<feature type="repeat" description="TPR" evidence="4">
    <location>
        <begin position="315"/>
        <end position="348"/>
    </location>
</feature>
<reference evidence="6 7" key="1">
    <citation type="journal article" date="2009" name="Nat. Biotechnol.">
        <title>Genome sequence of the recombinant protein production host Pichia pastoris.</title>
        <authorList>
            <person name="De Schutter K."/>
            <person name="Lin Y.C."/>
            <person name="Tiels P."/>
            <person name="Van Hecke A."/>
            <person name="Glinka S."/>
            <person name="Weber-Lehmann J."/>
            <person name="Rouze P."/>
            <person name="Van de Peer Y."/>
            <person name="Callewaert N."/>
        </authorList>
    </citation>
    <scope>NUCLEOTIDE SEQUENCE [LARGE SCALE GENOMIC DNA]</scope>
    <source>
        <strain evidence="7">GS115 / ATCC 20864</strain>
    </source>
</reference>
<feature type="compositionally biased region" description="Pro residues" evidence="5">
    <location>
        <begin position="635"/>
        <end position="645"/>
    </location>
</feature>
<dbReference type="InterPro" id="IPR011990">
    <property type="entry name" value="TPR-like_helical_dom_sf"/>
</dbReference>
<dbReference type="Proteomes" id="UP000000314">
    <property type="component" value="Chromosome 1"/>
</dbReference>
<protein>
    <submittedName>
        <fullName evidence="6">General transcriptional co-repressor, acts together with Tup1p</fullName>
    </submittedName>
</protein>
<dbReference type="KEGG" id="ppa:PAS_chr1-1_0131"/>
<evidence type="ECO:0000256" key="2">
    <source>
        <dbReference type="ARBA" id="ARBA00022803"/>
    </source>
</evidence>
<feature type="compositionally biased region" description="Pro residues" evidence="5">
    <location>
        <begin position="573"/>
        <end position="584"/>
    </location>
</feature>
<name>C4QW72_KOMPG</name>
<dbReference type="HOGENOM" id="CLU_024201_0_0_1"/>
<dbReference type="InterPro" id="IPR013105">
    <property type="entry name" value="TPR_2"/>
</dbReference>
<evidence type="ECO:0000313" key="6">
    <source>
        <dbReference type="EMBL" id="CAY67495.1"/>
    </source>
</evidence>
<keyword evidence="2 4" id="KW-0802">TPR repeat</keyword>
<dbReference type="PROSITE" id="PS50005">
    <property type="entry name" value="TPR"/>
    <property type="match status" value="3"/>
</dbReference>
<gene>
    <name evidence="6" type="ordered locus">PAS_chr1-1_0131</name>
</gene>